<keyword evidence="3" id="KW-1185">Reference proteome</keyword>
<feature type="domain" description="DUF6292" evidence="1">
    <location>
        <begin position="47"/>
        <end position="134"/>
    </location>
</feature>
<evidence type="ECO:0000259" key="1">
    <source>
        <dbReference type="Pfam" id="PF19809"/>
    </source>
</evidence>
<name>A0ABP7IE39_9PSEU</name>
<sequence length="168" mass="18302">MSGFKPVKAGFRRGVKQGRPAGYLVGEVRGQMYLEYEDAQARGLRRYVRLVTEALGLGGNAYFVQIDPPPANAYLALERRLPEFPDRDSALIWSEDTGWSLVVESHCGEDLIVLAYLGADVLPAPRVVARFAEDLCDGVAAGVLEPPVWDPVDVRERLAAYSAPALAG</sequence>
<dbReference type="Pfam" id="PF19809">
    <property type="entry name" value="DUF6292"/>
    <property type="match status" value="1"/>
</dbReference>
<reference evidence="3" key="1">
    <citation type="journal article" date="2019" name="Int. J. Syst. Evol. Microbiol.">
        <title>The Global Catalogue of Microorganisms (GCM) 10K type strain sequencing project: providing services to taxonomists for standard genome sequencing and annotation.</title>
        <authorList>
            <consortium name="The Broad Institute Genomics Platform"/>
            <consortium name="The Broad Institute Genome Sequencing Center for Infectious Disease"/>
            <person name="Wu L."/>
            <person name="Ma J."/>
        </authorList>
    </citation>
    <scope>NUCLEOTIDE SEQUENCE [LARGE SCALE GENOMIC DNA]</scope>
    <source>
        <strain evidence="3">JCM 17017</strain>
    </source>
</reference>
<evidence type="ECO:0000313" key="3">
    <source>
        <dbReference type="Proteomes" id="UP001501624"/>
    </source>
</evidence>
<dbReference type="RefSeq" id="WP_237340216.1">
    <property type="nucleotide sequence ID" value="NZ_BAABCM010000004.1"/>
</dbReference>
<proteinExistence type="predicted"/>
<gene>
    <name evidence="2" type="ORF">GCM10022380_37910</name>
</gene>
<dbReference type="InterPro" id="IPR046259">
    <property type="entry name" value="DUF6292"/>
</dbReference>
<comment type="caution">
    <text evidence="2">The sequence shown here is derived from an EMBL/GenBank/DDBJ whole genome shotgun (WGS) entry which is preliminary data.</text>
</comment>
<accession>A0ABP7IE39</accession>
<protein>
    <recommendedName>
        <fullName evidence="1">DUF6292 domain-containing protein</fullName>
    </recommendedName>
</protein>
<organism evidence="2 3">
    <name type="scientific">Amycolatopsis tucumanensis</name>
    <dbReference type="NCBI Taxonomy" id="401106"/>
    <lineage>
        <taxon>Bacteria</taxon>
        <taxon>Bacillati</taxon>
        <taxon>Actinomycetota</taxon>
        <taxon>Actinomycetes</taxon>
        <taxon>Pseudonocardiales</taxon>
        <taxon>Pseudonocardiaceae</taxon>
        <taxon>Amycolatopsis</taxon>
    </lineage>
</organism>
<dbReference type="Proteomes" id="UP001501624">
    <property type="component" value="Unassembled WGS sequence"/>
</dbReference>
<evidence type="ECO:0000313" key="2">
    <source>
        <dbReference type="EMBL" id="GAA3816060.1"/>
    </source>
</evidence>
<dbReference type="EMBL" id="BAABCM010000004">
    <property type="protein sequence ID" value="GAA3816060.1"/>
    <property type="molecule type" value="Genomic_DNA"/>
</dbReference>